<dbReference type="SUPFAM" id="SSF54373">
    <property type="entry name" value="FAD-linked reductases, C-terminal domain"/>
    <property type="match status" value="1"/>
</dbReference>
<protein>
    <recommendedName>
        <fullName evidence="2">FAD-dependent oxidoreductase domain-containing protein 1</fullName>
    </recommendedName>
</protein>
<keyword evidence="6" id="KW-1185">Reference proteome</keyword>
<dbReference type="EMBL" id="OZ023705">
    <property type="protein sequence ID" value="CAK9874379.1"/>
    <property type="molecule type" value="Genomic_DNA"/>
</dbReference>
<evidence type="ECO:0000256" key="1">
    <source>
        <dbReference type="ARBA" id="ARBA00023002"/>
    </source>
</evidence>
<dbReference type="Gene3D" id="3.30.9.10">
    <property type="entry name" value="D-Amino Acid Oxidase, subunit A, domain 2"/>
    <property type="match status" value="1"/>
</dbReference>
<dbReference type="Gene3D" id="3.50.50.60">
    <property type="entry name" value="FAD/NAD(P)-binding domain"/>
    <property type="match status" value="1"/>
</dbReference>
<dbReference type="InterPro" id="IPR036188">
    <property type="entry name" value="FAD/NAD-bd_sf"/>
</dbReference>
<gene>
    <name evidence="5" type="ORF">CSSPJE1EN2_LOCUS16795</name>
</gene>
<dbReference type="PANTHER" id="PTHR13847:SF287">
    <property type="entry name" value="FAD-DEPENDENT OXIDOREDUCTASE DOMAIN-CONTAINING PROTEIN 1"/>
    <property type="match status" value="1"/>
</dbReference>
<evidence type="ECO:0000259" key="4">
    <source>
        <dbReference type="Pfam" id="PF01266"/>
    </source>
</evidence>
<evidence type="ECO:0000313" key="5">
    <source>
        <dbReference type="EMBL" id="CAK9874379.1"/>
    </source>
</evidence>
<dbReference type="Pfam" id="PF01266">
    <property type="entry name" value="DAO"/>
    <property type="match status" value="1"/>
</dbReference>
<proteinExistence type="predicted"/>
<evidence type="ECO:0000256" key="2">
    <source>
        <dbReference type="ARBA" id="ARBA00039785"/>
    </source>
</evidence>
<accession>A0ABP1BG17</accession>
<dbReference type="SUPFAM" id="SSF51905">
    <property type="entry name" value="FAD/NAD(P)-binding domain"/>
    <property type="match status" value="1"/>
</dbReference>
<evidence type="ECO:0000256" key="3">
    <source>
        <dbReference type="ARBA" id="ARBA00046185"/>
    </source>
</evidence>
<keyword evidence="1" id="KW-0560">Oxidoreductase</keyword>
<sequence length="512" mass="54127">MAAVQSSIISCCCTPLLPPEAAVARSTGKKAGRRLTTTPEGKFFFSVCRASSQRREVGVGVGVGVRGRKKADTDFDIVVVGAGIIGLTIANRILTTTNLSVAIVDAAQPCAGATGAGQGYLWMGHRNPRQKSWELANRSKHLWEEFALDLVASGLDPLSAIGWRNTGSLLVVNSGKGAQRMQAHVEELVGAGVHADYLPASAVREIEPALCLGDGGAALVPGDSQIDAALAVALLCKKNSAFHSQGRYMELLQAPVQQFSRSSTDGSIEVVHTPEHSIQCRRAVVMAAGAWSRSILATVAEEWALPIIPAVKPRKGHLLVLEGLPYLQLKHGLMEFEYTANYNPVQTPQFSHLLDSQEPDHLDFEISSQPTAAGVMQDEDFGVAMTASMDPSGHLLLGSSREFTGFDVGTRNEVLECIMRQASKFLPALADVSLQQAIGSGRVRTGLRPYVPDGTPLIGPVPGVPGLLLATGHEGSGLYLALGTAEMVVGMITGIEGPVNSTPYSPAGRLSL</sequence>
<dbReference type="InterPro" id="IPR006076">
    <property type="entry name" value="FAD-dep_OxRdtase"/>
</dbReference>
<dbReference type="PANTHER" id="PTHR13847">
    <property type="entry name" value="SARCOSINE DEHYDROGENASE-RELATED"/>
    <property type="match status" value="1"/>
</dbReference>
<dbReference type="Proteomes" id="UP001497522">
    <property type="component" value="Chromosome 4"/>
</dbReference>
<evidence type="ECO:0000313" key="6">
    <source>
        <dbReference type="Proteomes" id="UP001497522"/>
    </source>
</evidence>
<organism evidence="5 6">
    <name type="scientific">Sphagnum jensenii</name>
    <dbReference type="NCBI Taxonomy" id="128206"/>
    <lineage>
        <taxon>Eukaryota</taxon>
        <taxon>Viridiplantae</taxon>
        <taxon>Streptophyta</taxon>
        <taxon>Embryophyta</taxon>
        <taxon>Bryophyta</taxon>
        <taxon>Sphagnophytina</taxon>
        <taxon>Sphagnopsida</taxon>
        <taxon>Sphagnales</taxon>
        <taxon>Sphagnaceae</taxon>
        <taxon>Sphagnum</taxon>
    </lineage>
</organism>
<feature type="domain" description="FAD dependent oxidoreductase" evidence="4">
    <location>
        <begin position="76"/>
        <end position="489"/>
    </location>
</feature>
<comment type="function">
    <text evidence="3">Required for the assembly of the mitochondrial membrane respiratory chain NADH dehydrogenase (Complex I). Involved in mid-late stages of complex I assembly.</text>
</comment>
<name>A0ABP1BG17_9BRYO</name>
<reference evidence="5" key="1">
    <citation type="submission" date="2024-03" db="EMBL/GenBank/DDBJ databases">
        <authorList>
            <consortium name="ELIXIR-Norway"/>
            <consortium name="Elixir Norway"/>
        </authorList>
    </citation>
    <scope>NUCLEOTIDE SEQUENCE</scope>
</reference>